<dbReference type="AlphaFoldDB" id="A0A1J5GCT3"/>
<comment type="caution">
    <text evidence="2">The sequence shown here is derived from an EMBL/GenBank/DDBJ whole genome shotgun (WGS) entry which is preliminary data.</text>
</comment>
<accession>A0A1J5GCT3</accession>
<organism evidence="2 3">
    <name type="scientific">Candidatus Nomurabacteria bacterium CG2_30_43_9</name>
    <dbReference type="NCBI Taxonomy" id="1805283"/>
    <lineage>
        <taxon>Bacteria</taxon>
        <taxon>Candidatus Nomuraibacteriota</taxon>
    </lineage>
</organism>
<feature type="domain" description="Peptidase C39-like" evidence="1">
    <location>
        <begin position="4"/>
        <end position="148"/>
    </location>
</feature>
<dbReference type="Proteomes" id="UP000182059">
    <property type="component" value="Unassembled WGS sequence"/>
</dbReference>
<dbReference type="Gene3D" id="3.90.70.10">
    <property type="entry name" value="Cysteine proteinases"/>
    <property type="match status" value="1"/>
</dbReference>
<protein>
    <recommendedName>
        <fullName evidence="1">Peptidase C39-like domain-containing protein</fullName>
    </recommendedName>
</protein>
<evidence type="ECO:0000313" key="3">
    <source>
        <dbReference type="Proteomes" id="UP000182059"/>
    </source>
</evidence>
<dbReference type="InterPro" id="IPR039564">
    <property type="entry name" value="Peptidase_C39-like"/>
</dbReference>
<dbReference type="EMBL" id="MNYX01000037">
    <property type="protein sequence ID" value="OIP65694.1"/>
    <property type="molecule type" value="Genomic_DNA"/>
</dbReference>
<evidence type="ECO:0000259" key="1">
    <source>
        <dbReference type="Pfam" id="PF13529"/>
    </source>
</evidence>
<dbReference type="Pfam" id="PF13529">
    <property type="entry name" value="Peptidase_C39_2"/>
    <property type="match status" value="1"/>
</dbReference>
<sequence length="176" mass="20211">MKISVPYYSQYLDVIDELWQPRACGVACLKMLIEAKTERAPTLDEMITQGCAIGAHGEYGWKHDGLVALARQYRVKLSRNEWRQSESKTADELNEEGVNFLISELRSGRPVVVSAVKNFEEDDKFHMVILTGFEEKDGAVTRFYYHDSDTTKRGEGENLHVSISIFRAKWRKMAIF</sequence>
<gene>
    <name evidence="2" type="ORF">AUK15_01385</name>
</gene>
<evidence type="ECO:0000313" key="2">
    <source>
        <dbReference type="EMBL" id="OIP65694.1"/>
    </source>
</evidence>
<proteinExistence type="predicted"/>
<name>A0A1J5GCT3_9BACT</name>
<reference evidence="2 3" key="1">
    <citation type="journal article" date="2016" name="Environ. Microbiol.">
        <title>Genomic resolution of a cold subsurface aquifer community provides metabolic insights for novel microbes adapted to high CO concentrations.</title>
        <authorList>
            <person name="Probst A.J."/>
            <person name="Castelle C.J."/>
            <person name="Singh A."/>
            <person name="Brown C.T."/>
            <person name="Anantharaman K."/>
            <person name="Sharon I."/>
            <person name="Hug L.A."/>
            <person name="Burstein D."/>
            <person name="Emerson J.B."/>
            <person name="Thomas B.C."/>
            <person name="Banfield J.F."/>
        </authorList>
    </citation>
    <scope>NUCLEOTIDE SEQUENCE [LARGE SCALE GENOMIC DNA]</scope>
    <source>
        <strain evidence="2">CG2_30_43_9</strain>
    </source>
</reference>